<reference evidence="2" key="1">
    <citation type="submission" date="2019-05" db="EMBL/GenBank/DDBJ databases">
        <title>Annotation for the trematode Fasciolopsis buski.</title>
        <authorList>
            <person name="Choi Y.-J."/>
        </authorList>
    </citation>
    <scope>NUCLEOTIDE SEQUENCE</scope>
    <source>
        <strain evidence="2">HT</strain>
        <tissue evidence="2">Whole worm</tissue>
    </source>
</reference>
<name>A0A8E0VDQ4_9TREM</name>
<feature type="compositionally biased region" description="Basic and acidic residues" evidence="1">
    <location>
        <begin position="47"/>
        <end position="64"/>
    </location>
</feature>
<feature type="compositionally biased region" description="Polar residues" evidence="1">
    <location>
        <begin position="228"/>
        <end position="246"/>
    </location>
</feature>
<dbReference type="OrthoDB" id="10413759at2759"/>
<evidence type="ECO:0000256" key="1">
    <source>
        <dbReference type="SAM" id="MobiDB-lite"/>
    </source>
</evidence>
<evidence type="ECO:0000313" key="3">
    <source>
        <dbReference type="Proteomes" id="UP000728185"/>
    </source>
</evidence>
<feature type="region of interest" description="Disordered" evidence="1">
    <location>
        <begin position="202"/>
        <end position="246"/>
    </location>
</feature>
<evidence type="ECO:0000313" key="2">
    <source>
        <dbReference type="EMBL" id="KAA0187060.1"/>
    </source>
</evidence>
<gene>
    <name evidence="2" type="ORF">FBUS_05046</name>
</gene>
<accession>A0A8E0VDQ4</accession>
<dbReference type="Proteomes" id="UP000728185">
    <property type="component" value="Unassembled WGS sequence"/>
</dbReference>
<comment type="caution">
    <text evidence="2">The sequence shown here is derived from an EMBL/GenBank/DDBJ whole genome shotgun (WGS) entry which is preliminary data.</text>
</comment>
<sequence>MTSCVERKPRSSVGLEVTNELDSRTRKVSQYIRPARQSSAFFRSRLPTREAYKNETDKPKHPDNSRTGTSKKSLGKFLTMDGELYLSTNNIPETRLKRTNSVLSTKIDSCWSFGARSMPLPPLSRKTPTPQPESPEMEFRNRSYEHVWSNLWHSGQSDSRSWQSWGNCANMNVCTFPGGWNEVFAKDLPALHLMNVLGTNQERSNNISSQNTQAPRASELRSTPGDVSRNTTRLEGTKSNSPQSMVNNVPDLQVKQLTLEPGRSSTTGMIGRFKLGCTTNSTNRFDLDAATQSYPDPRTGATLEYLTRLGELLSLEETTKRYERIRWRRRFKKRTPSNGTVTTAGDT</sequence>
<feature type="region of interest" description="Disordered" evidence="1">
    <location>
        <begin position="38"/>
        <end position="73"/>
    </location>
</feature>
<proteinExistence type="predicted"/>
<dbReference type="AlphaFoldDB" id="A0A8E0VDQ4"/>
<protein>
    <submittedName>
        <fullName evidence="2">Uncharacterized protein</fullName>
    </submittedName>
</protein>
<feature type="compositionally biased region" description="Polar residues" evidence="1">
    <location>
        <begin position="202"/>
        <end position="215"/>
    </location>
</feature>
<dbReference type="EMBL" id="LUCM01009389">
    <property type="protein sequence ID" value="KAA0187060.1"/>
    <property type="molecule type" value="Genomic_DNA"/>
</dbReference>
<keyword evidence="3" id="KW-1185">Reference proteome</keyword>
<organism evidence="2 3">
    <name type="scientific">Fasciolopsis buskii</name>
    <dbReference type="NCBI Taxonomy" id="27845"/>
    <lineage>
        <taxon>Eukaryota</taxon>
        <taxon>Metazoa</taxon>
        <taxon>Spiralia</taxon>
        <taxon>Lophotrochozoa</taxon>
        <taxon>Platyhelminthes</taxon>
        <taxon>Trematoda</taxon>
        <taxon>Digenea</taxon>
        <taxon>Plagiorchiida</taxon>
        <taxon>Echinostomata</taxon>
        <taxon>Echinostomatoidea</taxon>
        <taxon>Fasciolidae</taxon>
        <taxon>Fasciolopsis</taxon>
    </lineage>
</organism>